<evidence type="ECO:0000256" key="5">
    <source>
        <dbReference type="ARBA" id="ARBA00022842"/>
    </source>
</evidence>
<comment type="similarity">
    <text evidence="2">Belongs to the Nudix hydrolase family.</text>
</comment>
<evidence type="ECO:0000256" key="6">
    <source>
        <dbReference type="SAM" id="SignalP"/>
    </source>
</evidence>
<dbReference type="GO" id="GO:0042262">
    <property type="term" value="P:DNA protection"/>
    <property type="evidence" value="ECO:0007669"/>
    <property type="project" value="TreeGrafter"/>
</dbReference>
<dbReference type="PANTHER" id="PTHR43758:SF2">
    <property type="entry name" value="OXIDIZED PURINE NUCLEOSIDE TRIPHOSPHATE HYDROLASE"/>
    <property type="match status" value="1"/>
</dbReference>
<protein>
    <recommendedName>
        <fullName evidence="7">Nudix hydrolase domain-containing protein</fullName>
    </recommendedName>
</protein>
<proteinExistence type="inferred from homology"/>
<dbReference type="GO" id="GO:0008413">
    <property type="term" value="F:8-oxo-7,8-dihydroguanosine triphosphate pyrophosphatase activity"/>
    <property type="evidence" value="ECO:0007669"/>
    <property type="project" value="TreeGrafter"/>
</dbReference>
<dbReference type="Pfam" id="PF00293">
    <property type="entry name" value="NUDIX"/>
    <property type="match status" value="1"/>
</dbReference>
<dbReference type="AlphaFoldDB" id="A0A448YY58"/>
<reference evidence="8 9" key="1">
    <citation type="submission" date="2019-01" db="EMBL/GenBank/DDBJ databases">
        <authorList>
            <person name="Ferrante I. M."/>
        </authorList>
    </citation>
    <scope>NUCLEOTIDE SEQUENCE [LARGE SCALE GENOMIC DNA]</scope>
    <source>
        <strain evidence="8 9">B856</strain>
    </source>
</reference>
<dbReference type="PANTHER" id="PTHR43758">
    <property type="entry name" value="7,8-DIHYDRO-8-OXOGUANINE TRIPHOSPHATASE"/>
    <property type="match status" value="1"/>
</dbReference>
<dbReference type="GO" id="GO:0005737">
    <property type="term" value="C:cytoplasm"/>
    <property type="evidence" value="ECO:0007669"/>
    <property type="project" value="TreeGrafter"/>
</dbReference>
<evidence type="ECO:0000256" key="1">
    <source>
        <dbReference type="ARBA" id="ARBA00001946"/>
    </source>
</evidence>
<gene>
    <name evidence="8" type="ORF">PSNMU_V1.4_AUG-EV-PASAV3_0014560</name>
</gene>
<feature type="signal peptide" evidence="6">
    <location>
        <begin position="1"/>
        <end position="23"/>
    </location>
</feature>
<keyword evidence="3" id="KW-0479">Metal-binding</keyword>
<dbReference type="Proteomes" id="UP000291116">
    <property type="component" value="Unassembled WGS sequence"/>
</dbReference>
<dbReference type="OrthoDB" id="408303at2759"/>
<organism evidence="8 9">
    <name type="scientific">Pseudo-nitzschia multistriata</name>
    <dbReference type="NCBI Taxonomy" id="183589"/>
    <lineage>
        <taxon>Eukaryota</taxon>
        <taxon>Sar</taxon>
        <taxon>Stramenopiles</taxon>
        <taxon>Ochrophyta</taxon>
        <taxon>Bacillariophyta</taxon>
        <taxon>Bacillariophyceae</taxon>
        <taxon>Bacillariophycidae</taxon>
        <taxon>Bacillariales</taxon>
        <taxon>Bacillariaceae</taxon>
        <taxon>Pseudo-nitzschia</taxon>
    </lineage>
</organism>
<keyword evidence="5" id="KW-0460">Magnesium</keyword>
<dbReference type="GO" id="GO:0046872">
    <property type="term" value="F:metal ion binding"/>
    <property type="evidence" value="ECO:0007669"/>
    <property type="project" value="UniProtKB-KW"/>
</dbReference>
<keyword evidence="6" id="KW-0732">Signal</keyword>
<dbReference type="InterPro" id="IPR000086">
    <property type="entry name" value="NUDIX_hydrolase_dom"/>
</dbReference>
<keyword evidence="9" id="KW-1185">Reference proteome</keyword>
<dbReference type="Gene3D" id="3.90.79.10">
    <property type="entry name" value="Nucleoside Triphosphate Pyrophosphohydrolase"/>
    <property type="match status" value="1"/>
</dbReference>
<sequence length="307" mass="34593">MHCSKTIAVLLLVAATILTTKESNSFIFNRKSYRILYKKTTVMSSNSGDNKNSLVSSCDTKEPAFPNCLPKERLGTSHGSLEAFHQAVGSATRPAKKTKEYTLVVVTETVTVQETQHKHQRILLGMKNRGFGTGKFNSFGGKFLHDETGDNERESVEECACRELEEETNLRIPIKEMIESRVGVQRFTFEDNDKEMLVHLYFLDLANSFGGEGSAASYEVRACDEITPQWFESFDQVPFDNMFADDSLWLTALLSAARSRASNPSSAKPSRLEPPLQINGSYHFKENCEETNTILHYHMDIQSPKRN</sequence>
<comment type="cofactor">
    <cofactor evidence="1">
        <name>Mg(2+)</name>
        <dbReference type="ChEBI" id="CHEBI:18420"/>
    </cofactor>
</comment>
<evidence type="ECO:0000259" key="7">
    <source>
        <dbReference type="PROSITE" id="PS51462"/>
    </source>
</evidence>
<feature type="domain" description="Nudix hydrolase" evidence="7">
    <location>
        <begin position="97"/>
        <end position="252"/>
    </location>
</feature>
<keyword evidence="4" id="KW-0378">Hydrolase</keyword>
<dbReference type="EMBL" id="CAACVS010000037">
    <property type="protein sequence ID" value="VEU34728.1"/>
    <property type="molecule type" value="Genomic_DNA"/>
</dbReference>
<evidence type="ECO:0000256" key="2">
    <source>
        <dbReference type="ARBA" id="ARBA00005582"/>
    </source>
</evidence>
<dbReference type="SUPFAM" id="SSF55811">
    <property type="entry name" value="Nudix"/>
    <property type="match status" value="1"/>
</dbReference>
<evidence type="ECO:0000256" key="3">
    <source>
        <dbReference type="ARBA" id="ARBA00022723"/>
    </source>
</evidence>
<evidence type="ECO:0000313" key="9">
    <source>
        <dbReference type="Proteomes" id="UP000291116"/>
    </source>
</evidence>
<evidence type="ECO:0000313" key="8">
    <source>
        <dbReference type="EMBL" id="VEU34728.1"/>
    </source>
</evidence>
<accession>A0A448YY58</accession>
<dbReference type="PROSITE" id="PS51462">
    <property type="entry name" value="NUDIX"/>
    <property type="match status" value="1"/>
</dbReference>
<name>A0A448YY58_9STRA</name>
<dbReference type="InterPro" id="IPR015797">
    <property type="entry name" value="NUDIX_hydrolase-like_dom_sf"/>
</dbReference>
<evidence type="ECO:0000256" key="4">
    <source>
        <dbReference type="ARBA" id="ARBA00022801"/>
    </source>
</evidence>
<feature type="chain" id="PRO_5019168895" description="Nudix hydrolase domain-containing protein" evidence="6">
    <location>
        <begin position="24"/>
        <end position="307"/>
    </location>
</feature>
<dbReference type="CDD" id="cd03427">
    <property type="entry name" value="NUDIX_MTH1_Nudt1"/>
    <property type="match status" value="1"/>
</dbReference>